<dbReference type="InterPro" id="IPR001130">
    <property type="entry name" value="TatD-like"/>
</dbReference>
<evidence type="ECO:0000313" key="5">
    <source>
        <dbReference type="Proteomes" id="UP000177996"/>
    </source>
</evidence>
<protein>
    <recommendedName>
        <fullName evidence="6">Hydrolase TatD</fullName>
    </recommendedName>
</protein>
<dbReference type="PANTHER" id="PTHR46124:SF2">
    <property type="entry name" value="D-AMINOACYL-TRNA DEACYLASE"/>
    <property type="match status" value="1"/>
</dbReference>
<evidence type="ECO:0000313" key="4">
    <source>
        <dbReference type="EMBL" id="OGZ06971.1"/>
    </source>
</evidence>
<name>A0A1G2D249_9BACT</name>
<feature type="binding site" evidence="3">
    <location>
        <position position="9"/>
    </location>
    <ligand>
        <name>a divalent metal cation</name>
        <dbReference type="ChEBI" id="CHEBI:60240"/>
        <label>1</label>
    </ligand>
</feature>
<dbReference type="SUPFAM" id="SSF51556">
    <property type="entry name" value="Metallo-dependent hydrolases"/>
    <property type="match status" value="1"/>
</dbReference>
<dbReference type="Gene3D" id="3.20.20.140">
    <property type="entry name" value="Metal-dependent hydrolases"/>
    <property type="match status" value="1"/>
</dbReference>
<dbReference type="EMBL" id="MHLL01000074">
    <property type="protein sequence ID" value="OGZ06971.1"/>
    <property type="molecule type" value="Genomic_DNA"/>
</dbReference>
<gene>
    <name evidence="4" type="ORF">A3D65_02345</name>
</gene>
<dbReference type="PIRSF" id="PIRSF005902">
    <property type="entry name" value="DNase_TatD"/>
    <property type="match status" value="1"/>
</dbReference>
<dbReference type="GO" id="GO:0005829">
    <property type="term" value="C:cytosol"/>
    <property type="evidence" value="ECO:0007669"/>
    <property type="project" value="TreeGrafter"/>
</dbReference>
<dbReference type="AlphaFoldDB" id="A0A1G2D249"/>
<dbReference type="Proteomes" id="UP000177996">
    <property type="component" value="Unassembled WGS sequence"/>
</dbReference>
<dbReference type="GO" id="GO:0016788">
    <property type="term" value="F:hydrolase activity, acting on ester bonds"/>
    <property type="evidence" value="ECO:0007669"/>
    <property type="project" value="InterPro"/>
</dbReference>
<dbReference type="FunFam" id="3.20.20.140:FF:000005">
    <property type="entry name" value="TatD family hydrolase"/>
    <property type="match status" value="1"/>
</dbReference>
<evidence type="ECO:0000256" key="3">
    <source>
        <dbReference type="PIRSR" id="PIRSR005902-1"/>
    </source>
</evidence>
<feature type="binding site" evidence="3">
    <location>
        <position position="144"/>
    </location>
    <ligand>
        <name>a divalent metal cation</name>
        <dbReference type="ChEBI" id="CHEBI:60240"/>
        <label>2</label>
    </ligand>
</feature>
<evidence type="ECO:0000256" key="2">
    <source>
        <dbReference type="ARBA" id="ARBA00022801"/>
    </source>
</evidence>
<feature type="binding site" evidence="3">
    <location>
        <position position="222"/>
    </location>
    <ligand>
        <name>a divalent metal cation</name>
        <dbReference type="ChEBI" id="CHEBI:60240"/>
        <label>1</label>
    </ligand>
</feature>
<organism evidence="4 5">
    <name type="scientific">Candidatus Lloydbacteria bacterium RIFCSPHIGHO2_02_FULL_50_13</name>
    <dbReference type="NCBI Taxonomy" id="1798661"/>
    <lineage>
        <taxon>Bacteria</taxon>
        <taxon>Candidatus Lloydiibacteriota</taxon>
    </lineage>
</organism>
<dbReference type="InterPro" id="IPR032466">
    <property type="entry name" value="Metal_Hydrolase"/>
</dbReference>
<dbReference type="GO" id="GO:0004536">
    <property type="term" value="F:DNA nuclease activity"/>
    <property type="evidence" value="ECO:0007669"/>
    <property type="project" value="InterPro"/>
</dbReference>
<feature type="binding site" evidence="3">
    <location>
        <position position="11"/>
    </location>
    <ligand>
        <name>a divalent metal cation</name>
        <dbReference type="ChEBI" id="CHEBI:60240"/>
        <label>1</label>
    </ligand>
</feature>
<sequence length="275" mass="31266">MPFRHFDIHSHLNDKRYALDLPEVLARMRESAVASIVVGTDRKMSGDAIALAEKHDNLWATIGQHPTDKNEEIFNDAWYLEQAEHSRVVGIGECGLDYYWPTENTRFGLGETALRPDLVFSRQRDLFERQIVIAEKVGKPLMVHGRPSSMGTVDAYEDIIAMLKNHHGVRGNIHFFVGNVEIAKQFLDLGFTMSFTGVLTFTHDYDEVVKYIPLDRMMSETDAPYVAPLPHRGKRNEPAFVVETVKAIARIRGEDEDVVSDLLTENARKAFKLRP</sequence>
<comment type="caution">
    <text evidence="4">The sequence shown here is derived from an EMBL/GenBank/DDBJ whole genome shotgun (WGS) entry which is preliminary data.</text>
</comment>
<dbReference type="Pfam" id="PF01026">
    <property type="entry name" value="TatD_DNase"/>
    <property type="match status" value="1"/>
</dbReference>
<dbReference type="STRING" id="1798661.A3D65_02345"/>
<dbReference type="PANTHER" id="PTHR46124">
    <property type="entry name" value="D-AMINOACYL-TRNA DEACYLASE"/>
    <property type="match status" value="1"/>
</dbReference>
<accession>A0A1G2D249</accession>
<dbReference type="NCBIfam" id="TIGR00010">
    <property type="entry name" value="YchF/TatD family DNA exonuclease"/>
    <property type="match status" value="1"/>
</dbReference>
<dbReference type="GO" id="GO:0046872">
    <property type="term" value="F:metal ion binding"/>
    <property type="evidence" value="ECO:0007669"/>
    <property type="project" value="UniProtKB-KW"/>
</dbReference>
<dbReference type="CDD" id="cd01310">
    <property type="entry name" value="TatD_DNAse"/>
    <property type="match status" value="1"/>
</dbReference>
<evidence type="ECO:0000256" key="1">
    <source>
        <dbReference type="ARBA" id="ARBA00022723"/>
    </source>
</evidence>
<keyword evidence="2" id="KW-0378">Hydrolase</keyword>
<evidence type="ECO:0008006" key="6">
    <source>
        <dbReference type="Google" id="ProtNLM"/>
    </source>
</evidence>
<feature type="binding site" evidence="3">
    <location>
        <position position="174"/>
    </location>
    <ligand>
        <name>a divalent metal cation</name>
        <dbReference type="ChEBI" id="CHEBI:60240"/>
        <label>2</label>
    </ligand>
</feature>
<dbReference type="InterPro" id="IPR015991">
    <property type="entry name" value="TatD/YcfH-like"/>
</dbReference>
<proteinExistence type="predicted"/>
<keyword evidence="1 3" id="KW-0479">Metal-binding</keyword>
<feature type="binding site" evidence="3">
    <location>
        <position position="93"/>
    </location>
    <ligand>
        <name>a divalent metal cation</name>
        <dbReference type="ChEBI" id="CHEBI:60240"/>
        <label>1</label>
    </ligand>
</feature>
<reference evidence="4 5" key="1">
    <citation type="journal article" date="2016" name="Nat. Commun.">
        <title>Thousands of microbial genomes shed light on interconnected biogeochemical processes in an aquifer system.</title>
        <authorList>
            <person name="Anantharaman K."/>
            <person name="Brown C.T."/>
            <person name="Hug L.A."/>
            <person name="Sharon I."/>
            <person name="Castelle C.J."/>
            <person name="Probst A.J."/>
            <person name="Thomas B.C."/>
            <person name="Singh A."/>
            <person name="Wilkins M.J."/>
            <person name="Karaoz U."/>
            <person name="Brodie E.L."/>
            <person name="Williams K.H."/>
            <person name="Hubbard S.S."/>
            <person name="Banfield J.F."/>
        </authorList>
    </citation>
    <scope>NUCLEOTIDE SEQUENCE [LARGE SCALE GENOMIC DNA]</scope>
</reference>